<dbReference type="Gene3D" id="1.10.10.2910">
    <property type="match status" value="1"/>
</dbReference>
<dbReference type="STRING" id="265719.SAMN04488509_101792"/>
<protein>
    <recommendedName>
        <fullName evidence="1">IrrE N-terminal-like domain-containing protein</fullName>
    </recommendedName>
</protein>
<dbReference type="InterPro" id="IPR052345">
    <property type="entry name" value="Rad_response_metalloprotease"/>
</dbReference>
<organism evidence="2 3">
    <name type="scientific">Aquimonas voraii</name>
    <dbReference type="NCBI Taxonomy" id="265719"/>
    <lineage>
        <taxon>Bacteria</taxon>
        <taxon>Pseudomonadati</taxon>
        <taxon>Pseudomonadota</taxon>
        <taxon>Gammaproteobacteria</taxon>
        <taxon>Lysobacterales</taxon>
        <taxon>Lysobacteraceae</taxon>
        <taxon>Aquimonas</taxon>
    </lineage>
</organism>
<dbReference type="PANTHER" id="PTHR43236">
    <property type="entry name" value="ANTITOXIN HIGA1"/>
    <property type="match status" value="1"/>
</dbReference>
<feature type="domain" description="IrrE N-terminal-like" evidence="1">
    <location>
        <begin position="50"/>
        <end position="152"/>
    </location>
</feature>
<gene>
    <name evidence="2" type="ORF">SAMN04488509_101792</name>
</gene>
<dbReference type="PANTHER" id="PTHR43236:SF2">
    <property type="entry name" value="BLL0069 PROTEIN"/>
    <property type="match status" value="1"/>
</dbReference>
<dbReference type="EMBL" id="FNAG01000001">
    <property type="protein sequence ID" value="SDD22213.1"/>
    <property type="molecule type" value="Genomic_DNA"/>
</dbReference>
<evidence type="ECO:0000259" key="1">
    <source>
        <dbReference type="Pfam" id="PF06114"/>
    </source>
</evidence>
<sequence length="283" mass="32125">MPEATDLDVVRQMLPTTPYGAGVREIKAPTPLDVSGFEGCLVRNPDDPAEWGILYKQHATPERSRFTVAHELGHFVLHRALQNRFECDNRGVTSGQFDGRNIEREANEFASNLLMPLDLLRRFLGDQRKVTLHLLSDIARTFEVSFEALCLRFIEATDQRAILIHWDQGFLKYQRASRNARKTGAFVRQLESAQEPFAGTLAADASVVQCFDGEECSAAIWCAEEGAHMKLREFKHTFVNRDRVLTLLLLESAEPRDWDDSWKDECVPDTSDRFADSGQFPAH</sequence>
<dbReference type="OrthoDB" id="9796786at2"/>
<dbReference type="Proteomes" id="UP000199603">
    <property type="component" value="Unassembled WGS sequence"/>
</dbReference>
<dbReference type="InterPro" id="IPR010359">
    <property type="entry name" value="IrrE_HExxH"/>
</dbReference>
<reference evidence="2 3" key="1">
    <citation type="submission" date="2016-10" db="EMBL/GenBank/DDBJ databases">
        <authorList>
            <person name="de Groot N.N."/>
        </authorList>
    </citation>
    <scope>NUCLEOTIDE SEQUENCE [LARGE SCALE GENOMIC DNA]</scope>
    <source>
        <strain evidence="2 3">DSM 16957</strain>
    </source>
</reference>
<dbReference type="Pfam" id="PF06114">
    <property type="entry name" value="Peptidase_M78"/>
    <property type="match status" value="1"/>
</dbReference>
<keyword evidence="3" id="KW-1185">Reference proteome</keyword>
<name>A0A1G6SZM8_9GAMM</name>
<evidence type="ECO:0000313" key="3">
    <source>
        <dbReference type="Proteomes" id="UP000199603"/>
    </source>
</evidence>
<proteinExistence type="predicted"/>
<evidence type="ECO:0000313" key="2">
    <source>
        <dbReference type="EMBL" id="SDD22213.1"/>
    </source>
</evidence>
<dbReference type="AlphaFoldDB" id="A0A1G6SZM8"/>
<accession>A0A1G6SZM8</accession>